<comment type="caution">
    <text evidence="7">The sequence shown here is derived from an EMBL/GenBank/DDBJ whole genome shotgun (WGS) entry which is preliminary data.</text>
</comment>
<keyword evidence="3 6" id="KW-1133">Transmembrane helix</keyword>
<feature type="transmembrane region" description="Helical" evidence="6">
    <location>
        <begin position="221"/>
        <end position="243"/>
    </location>
</feature>
<dbReference type="InterPro" id="IPR036259">
    <property type="entry name" value="MFS_trans_sf"/>
</dbReference>
<gene>
    <name evidence="7" type="ORF">N658DRAFT_534411</name>
</gene>
<feature type="compositionally biased region" description="Polar residues" evidence="5">
    <location>
        <begin position="372"/>
        <end position="388"/>
    </location>
</feature>
<evidence type="ECO:0000256" key="5">
    <source>
        <dbReference type="SAM" id="MobiDB-lite"/>
    </source>
</evidence>
<dbReference type="PANTHER" id="PTHR23501">
    <property type="entry name" value="MAJOR FACILITATOR SUPERFAMILY"/>
    <property type="match status" value="1"/>
</dbReference>
<comment type="subcellular location">
    <subcellularLocation>
        <location evidence="1">Membrane</location>
        <topology evidence="1">Multi-pass membrane protein</topology>
    </subcellularLocation>
</comment>
<sequence length="388" mass="43209">MFRDIASDFDTYSLRLISSQPLYRKLNNIYSRKPLLLIAYVYYCGLLLGRFMYGTRNMGITVLISTLIVGYVYAIIHIGRVVGPSIDGLLADGADWRWALLFQRDMSFPPPPMPKSCSDPITEDYRLSKLRRVDFSSSTTLALANSSPGSFGRDLSSVIPISTWLSFLVVFLVVEALWAREPIIPLRLLTERNVMSLYGIQLYTSAPLYFRETVNDSTTRVAIRLLVISFGTVIGGLVSRFAIKHYVKNARIAGRYRLVTIISILISNISFLAVFFRWCGPTGWALRLPHRSGPAKVAVGTLGFYLSLNLGALFGVSAASTLITTFVERALRKALSVFSLVFGCPALVASLIMRGGNLDEKKSCRRKRSRSHPGSTYYTFGSSESREA</sequence>
<keyword evidence="4 6" id="KW-0472">Membrane</keyword>
<evidence type="ECO:0000256" key="6">
    <source>
        <dbReference type="SAM" id="Phobius"/>
    </source>
</evidence>
<evidence type="ECO:0000256" key="2">
    <source>
        <dbReference type="ARBA" id="ARBA00022692"/>
    </source>
</evidence>
<evidence type="ECO:0000256" key="4">
    <source>
        <dbReference type="ARBA" id="ARBA00023136"/>
    </source>
</evidence>
<dbReference type="GO" id="GO:0000329">
    <property type="term" value="C:fungal-type vacuole membrane"/>
    <property type="evidence" value="ECO:0007669"/>
    <property type="project" value="TreeGrafter"/>
</dbReference>
<dbReference type="AlphaFoldDB" id="A0AAN6PQG6"/>
<proteinExistence type="predicted"/>
<protein>
    <submittedName>
        <fullName evidence="7">Uncharacterized protein</fullName>
    </submittedName>
</protein>
<feature type="transmembrane region" description="Helical" evidence="6">
    <location>
        <begin position="158"/>
        <end position="179"/>
    </location>
</feature>
<organism evidence="7 8">
    <name type="scientific">Parathielavia hyrcaniae</name>
    <dbReference type="NCBI Taxonomy" id="113614"/>
    <lineage>
        <taxon>Eukaryota</taxon>
        <taxon>Fungi</taxon>
        <taxon>Dikarya</taxon>
        <taxon>Ascomycota</taxon>
        <taxon>Pezizomycotina</taxon>
        <taxon>Sordariomycetes</taxon>
        <taxon>Sordariomycetidae</taxon>
        <taxon>Sordariales</taxon>
        <taxon>Chaetomiaceae</taxon>
        <taxon>Parathielavia</taxon>
    </lineage>
</organism>
<reference evidence="7" key="1">
    <citation type="journal article" date="2023" name="Mol. Phylogenet. Evol.">
        <title>Genome-scale phylogeny and comparative genomics of the fungal order Sordariales.</title>
        <authorList>
            <person name="Hensen N."/>
            <person name="Bonometti L."/>
            <person name="Westerberg I."/>
            <person name="Brannstrom I.O."/>
            <person name="Guillou S."/>
            <person name="Cros-Aarteil S."/>
            <person name="Calhoun S."/>
            <person name="Haridas S."/>
            <person name="Kuo A."/>
            <person name="Mondo S."/>
            <person name="Pangilinan J."/>
            <person name="Riley R."/>
            <person name="LaButti K."/>
            <person name="Andreopoulos B."/>
            <person name="Lipzen A."/>
            <person name="Chen C."/>
            <person name="Yan M."/>
            <person name="Daum C."/>
            <person name="Ng V."/>
            <person name="Clum A."/>
            <person name="Steindorff A."/>
            <person name="Ohm R.A."/>
            <person name="Martin F."/>
            <person name="Silar P."/>
            <person name="Natvig D.O."/>
            <person name="Lalanne C."/>
            <person name="Gautier V."/>
            <person name="Ament-Velasquez S.L."/>
            <person name="Kruys A."/>
            <person name="Hutchinson M.I."/>
            <person name="Powell A.J."/>
            <person name="Barry K."/>
            <person name="Miller A.N."/>
            <person name="Grigoriev I.V."/>
            <person name="Debuchy R."/>
            <person name="Gladieux P."/>
            <person name="Hiltunen Thoren M."/>
            <person name="Johannesson H."/>
        </authorList>
    </citation>
    <scope>NUCLEOTIDE SEQUENCE</scope>
    <source>
        <strain evidence="7">CBS 757.83</strain>
    </source>
</reference>
<dbReference type="SUPFAM" id="SSF103473">
    <property type="entry name" value="MFS general substrate transporter"/>
    <property type="match status" value="1"/>
</dbReference>
<evidence type="ECO:0000256" key="1">
    <source>
        <dbReference type="ARBA" id="ARBA00004141"/>
    </source>
</evidence>
<evidence type="ECO:0000256" key="3">
    <source>
        <dbReference type="ARBA" id="ARBA00022989"/>
    </source>
</evidence>
<name>A0AAN6PQG6_9PEZI</name>
<dbReference type="PANTHER" id="PTHR23501:SF33">
    <property type="entry name" value="MAJOR FACILITATOR SUPERFAMILY (MFS) PROFILE DOMAIN-CONTAINING PROTEIN"/>
    <property type="match status" value="1"/>
</dbReference>
<feature type="transmembrane region" description="Helical" evidence="6">
    <location>
        <begin position="34"/>
        <end position="53"/>
    </location>
</feature>
<feature type="transmembrane region" description="Helical" evidence="6">
    <location>
        <begin position="59"/>
        <end position="76"/>
    </location>
</feature>
<dbReference type="EMBL" id="MU863767">
    <property type="protein sequence ID" value="KAK4095873.1"/>
    <property type="molecule type" value="Genomic_DNA"/>
</dbReference>
<feature type="transmembrane region" description="Helical" evidence="6">
    <location>
        <begin position="255"/>
        <end position="278"/>
    </location>
</feature>
<keyword evidence="8" id="KW-1185">Reference proteome</keyword>
<accession>A0AAN6PQG6</accession>
<evidence type="ECO:0000313" key="7">
    <source>
        <dbReference type="EMBL" id="KAK4095873.1"/>
    </source>
</evidence>
<keyword evidence="2 6" id="KW-0812">Transmembrane</keyword>
<feature type="transmembrane region" description="Helical" evidence="6">
    <location>
        <begin position="298"/>
        <end position="323"/>
    </location>
</feature>
<dbReference type="Proteomes" id="UP001305647">
    <property type="component" value="Unassembled WGS sequence"/>
</dbReference>
<evidence type="ECO:0000313" key="8">
    <source>
        <dbReference type="Proteomes" id="UP001305647"/>
    </source>
</evidence>
<feature type="transmembrane region" description="Helical" evidence="6">
    <location>
        <begin position="335"/>
        <end position="353"/>
    </location>
</feature>
<reference evidence="7" key="2">
    <citation type="submission" date="2023-05" db="EMBL/GenBank/DDBJ databases">
        <authorList>
            <consortium name="Lawrence Berkeley National Laboratory"/>
            <person name="Steindorff A."/>
            <person name="Hensen N."/>
            <person name="Bonometti L."/>
            <person name="Westerberg I."/>
            <person name="Brannstrom I.O."/>
            <person name="Guillou S."/>
            <person name="Cros-Aarteil S."/>
            <person name="Calhoun S."/>
            <person name="Haridas S."/>
            <person name="Kuo A."/>
            <person name="Mondo S."/>
            <person name="Pangilinan J."/>
            <person name="Riley R."/>
            <person name="Labutti K."/>
            <person name="Andreopoulos B."/>
            <person name="Lipzen A."/>
            <person name="Chen C."/>
            <person name="Yanf M."/>
            <person name="Daum C."/>
            <person name="Ng V."/>
            <person name="Clum A."/>
            <person name="Ohm R."/>
            <person name="Martin F."/>
            <person name="Silar P."/>
            <person name="Natvig D."/>
            <person name="Lalanne C."/>
            <person name="Gautier V."/>
            <person name="Ament-Velasquez S.L."/>
            <person name="Kruys A."/>
            <person name="Hutchinson M.I."/>
            <person name="Powell A.J."/>
            <person name="Barry K."/>
            <person name="Miller A.N."/>
            <person name="Grigoriev I.V."/>
            <person name="Debuchy R."/>
            <person name="Gladieux P."/>
            <person name="Thoren M.H."/>
            <person name="Johannesson H."/>
        </authorList>
    </citation>
    <scope>NUCLEOTIDE SEQUENCE</scope>
    <source>
        <strain evidence="7">CBS 757.83</strain>
    </source>
</reference>
<feature type="region of interest" description="Disordered" evidence="5">
    <location>
        <begin position="363"/>
        <end position="388"/>
    </location>
</feature>
<dbReference type="GO" id="GO:0015174">
    <property type="term" value="F:basic amino acid transmembrane transporter activity"/>
    <property type="evidence" value="ECO:0007669"/>
    <property type="project" value="TreeGrafter"/>
</dbReference>